<dbReference type="RefSeq" id="WP_010883627.1">
    <property type="nucleotide sequence ID" value="NC_005043.1"/>
</dbReference>
<evidence type="ECO:0000256" key="1">
    <source>
        <dbReference type="SAM" id="Coils"/>
    </source>
</evidence>
<reference evidence="2" key="1">
    <citation type="submission" date="2002-05" db="EMBL/GenBank/DDBJ databases">
        <title>The genome sequence of Chlamydia pneumoniae TW183 and comparison with other Chlamydia strains based on whole genome sequence analysis.</title>
        <authorList>
            <person name="Geng M.M."/>
            <person name="Schuhmacher A."/>
            <person name="Muehldorfer I."/>
            <person name="Bensch K.W."/>
            <person name="Schaefer K.P."/>
            <person name="Schneider S."/>
            <person name="Pohl T."/>
            <person name="Essig A."/>
            <person name="Marre R."/>
            <person name="Melchers K."/>
        </authorList>
    </citation>
    <scope>NUCLEOTIDE SEQUENCE [LARGE SCALE GENOMIC DNA]</scope>
    <source>
        <strain evidence="2">TW-183</strain>
    </source>
</reference>
<evidence type="ECO:0000313" key="2">
    <source>
        <dbReference type="EMBL" id="AAP98961.1"/>
    </source>
</evidence>
<accession>A0ABM5LDG4</accession>
<organism evidence="2 3">
    <name type="scientific">Chlamydia pneumoniae</name>
    <name type="common">Chlamydophila pneumoniae</name>
    <dbReference type="NCBI Taxonomy" id="83558"/>
    <lineage>
        <taxon>Bacteria</taxon>
        <taxon>Pseudomonadati</taxon>
        <taxon>Chlamydiota</taxon>
        <taxon>Chlamydiia</taxon>
        <taxon>Chlamydiales</taxon>
        <taxon>Chlamydiaceae</taxon>
        <taxon>Chlamydia/Chlamydophila group</taxon>
        <taxon>Chlamydia</taxon>
    </lineage>
</organism>
<dbReference type="Proteomes" id="UP000000424">
    <property type="component" value="Chromosome"/>
</dbReference>
<protein>
    <recommendedName>
        <fullName evidence="4">Calcium binding EF-hand protein</fullName>
    </recommendedName>
</protein>
<keyword evidence="1" id="KW-0175">Coiled coil</keyword>
<feature type="coiled-coil region" evidence="1">
    <location>
        <begin position="93"/>
        <end position="120"/>
    </location>
</feature>
<dbReference type="EMBL" id="AE009440">
    <property type="protein sequence ID" value="AAP98961.1"/>
    <property type="molecule type" value="Genomic_DNA"/>
</dbReference>
<evidence type="ECO:0008006" key="4">
    <source>
        <dbReference type="Google" id="ProtNLM"/>
    </source>
</evidence>
<name>A0ABM5LDG4_CHLPN</name>
<sequence>MKRSRRNFEQALENLEKLKEISLATSNDSYLNNPARFNQRKQTGSSVMEMKEALKNVENYLLEISCVSKSHADKALKESDFLIAGVQNVFSFLENQEDLYKSLLDEYSEVTKAYDEVKKNLKEVPTYDLSTDEETEEHKEPECFLNNLVEVKRDRSYELFYMLDEQDKRFYNDALVQIIYKQNKLHETVNEGDPLTKTLLWNSEEVKNIASSLVIVNDMPLRLFYQRALSHLDIEAVVKVHNAVMALFFSRYEATMVFKSPKKHNIWYFNDFLLFLREAWKDLNNNVIDSQERKQTKLLASALSLGIFESKLVFEEASRYLYFNIQTKLENANGKKPLSPGQYLTDAYEELHRLISKYPNGPLFKAMDRVLEHESRPYDPMILGILPSLEGTLKLHGKSIDIIRSPSPVTQSSILYANCNEEFLGFLNAKAHRSEVTLVLNIQNRISRKERARSRVIEEALEQEEHAPYVHAFSFPEPEELLQNLESIHGDIETFADFFSILQEEFHKPLLASSFFLTKELKEFVGSFLKEKLTALKDIFFAKKKILFRNDKLLLLHLLSYLIVFKLIERTNPNSIVVVSKDGLDYVSVFIAGFAFFSREAFWDEHSLKLLLTNVLSPTLVARDRLVFVSHIELLSKFVNCLKKNRQGFSSLKSFFKDDIEGWEFTGYLHELTEVSHKHNL</sequence>
<dbReference type="GeneID" id="45051051"/>
<keyword evidence="3" id="KW-1185">Reference proteome</keyword>
<proteinExistence type="predicted"/>
<evidence type="ECO:0000313" key="3">
    <source>
        <dbReference type="Proteomes" id="UP000000424"/>
    </source>
</evidence>
<gene>
    <name evidence="2" type="ordered locus">CpB1033</name>
</gene>